<evidence type="ECO:0000259" key="3">
    <source>
        <dbReference type="Pfam" id="PF03061"/>
    </source>
</evidence>
<organism evidence="4 5">
    <name type="scientific">Marinactinospora thermotolerans DSM 45154</name>
    <dbReference type="NCBI Taxonomy" id="1122192"/>
    <lineage>
        <taxon>Bacteria</taxon>
        <taxon>Bacillati</taxon>
        <taxon>Actinomycetota</taxon>
        <taxon>Actinomycetes</taxon>
        <taxon>Streptosporangiales</taxon>
        <taxon>Nocardiopsidaceae</taxon>
        <taxon>Marinactinospora</taxon>
    </lineage>
</organism>
<dbReference type="InterPro" id="IPR011973">
    <property type="entry name" value="PaaD"/>
</dbReference>
<dbReference type="Proteomes" id="UP000190637">
    <property type="component" value="Unassembled WGS sequence"/>
</dbReference>
<dbReference type="SUPFAM" id="SSF54637">
    <property type="entry name" value="Thioesterase/thiol ester dehydrase-isomerase"/>
    <property type="match status" value="1"/>
</dbReference>
<dbReference type="InterPro" id="IPR003736">
    <property type="entry name" value="PAAI_dom"/>
</dbReference>
<gene>
    <name evidence="4" type="ORF">SAMN02745673_04685</name>
</gene>
<proteinExistence type="inferred from homology"/>
<dbReference type="PANTHER" id="PTHR42856:SF1">
    <property type="entry name" value="ACYL-COENZYME A THIOESTERASE PAAI"/>
    <property type="match status" value="1"/>
</dbReference>
<protein>
    <submittedName>
        <fullName evidence="4">Acyl-CoA thioesterase</fullName>
    </submittedName>
</protein>
<dbReference type="NCBIfam" id="TIGR02286">
    <property type="entry name" value="PaaD"/>
    <property type="match status" value="1"/>
</dbReference>
<dbReference type="Gene3D" id="3.10.129.10">
    <property type="entry name" value="Hotdog Thioesterase"/>
    <property type="match status" value="1"/>
</dbReference>
<dbReference type="STRING" id="1122192.SAMN02745673_04685"/>
<dbReference type="RefSeq" id="WP_078763906.1">
    <property type="nucleotide sequence ID" value="NZ_FUWS01000017.1"/>
</dbReference>
<dbReference type="NCBIfam" id="TIGR00369">
    <property type="entry name" value="unchar_dom_1"/>
    <property type="match status" value="1"/>
</dbReference>
<dbReference type="EMBL" id="FUWS01000017">
    <property type="protein sequence ID" value="SKA37339.1"/>
    <property type="molecule type" value="Genomic_DNA"/>
</dbReference>
<dbReference type="FunFam" id="3.10.129.10:FF:000022">
    <property type="entry name" value="Phenylacetic acid degradation protein"/>
    <property type="match status" value="1"/>
</dbReference>
<name>A0A1T4TAV7_9ACTN</name>
<dbReference type="PANTHER" id="PTHR42856">
    <property type="entry name" value="ACYL-COENZYME A THIOESTERASE PAAI"/>
    <property type="match status" value="1"/>
</dbReference>
<evidence type="ECO:0000256" key="1">
    <source>
        <dbReference type="ARBA" id="ARBA00008324"/>
    </source>
</evidence>
<dbReference type="InterPro" id="IPR052723">
    <property type="entry name" value="Acyl-CoA_thioesterase_PaaI"/>
</dbReference>
<dbReference type="Pfam" id="PF03061">
    <property type="entry name" value="4HBT"/>
    <property type="match status" value="1"/>
</dbReference>
<sequence>MLARDAASTGLGIDVHDVAPGRARATMRVGAGMLNGHGTCHGGYVFLLADTAFAAACNSHGTTTVAAGADIVFAAPVHGGDLLVATATERTRYGRNGVYDVTVARDDGAVVAEFRGRSRELPRRVEGR</sequence>
<dbReference type="AlphaFoldDB" id="A0A1T4TAV7"/>
<dbReference type="CDD" id="cd03443">
    <property type="entry name" value="PaaI_thioesterase"/>
    <property type="match status" value="1"/>
</dbReference>
<evidence type="ECO:0000256" key="2">
    <source>
        <dbReference type="ARBA" id="ARBA00022801"/>
    </source>
</evidence>
<accession>A0A1T4TAV7</accession>
<reference evidence="4 5" key="1">
    <citation type="submission" date="2017-02" db="EMBL/GenBank/DDBJ databases">
        <authorList>
            <person name="Peterson S.W."/>
        </authorList>
    </citation>
    <scope>NUCLEOTIDE SEQUENCE [LARGE SCALE GENOMIC DNA]</scope>
    <source>
        <strain evidence="4 5">DSM 45154</strain>
    </source>
</reference>
<dbReference type="GO" id="GO:0016289">
    <property type="term" value="F:acyl-CoA hydrolase activity"/>
    <property type="evidence" value="ECO:0007669"/>
    <property type="project" value="TreeGrafter"/>
</dbReference>
<evidence type="ECO:0000313" key="5">
    <source>
        <dbReference type="Proteomes" id="UP000190637"/>
    </source>
</evidence>
<keyword evidence="2" id="KW-0378">Hydrolase</keyword>
<dbReference type="OrthoDB" id="32575at2"/>
<feature type="domain" description="Thioesterase" evidence="3">
    <location>
        <begin position="37"/>
        <end position="111"/>
    </location>
</feature>
<evidence type="ECO:0000313" key="4">
    <source>
        <dbReference type="EMBL" id="SKA37339.1"/>
    </source>
</evidence>
<keyword evidence="5" id="KW-1185">Reference proteome</keyword>
<dbReference type="InterPro" id="IPR029069">
    <property type="entry name" value="HotDog_dom_sf"/>
</dbReference>
<comment type="similarity">
    <text evidence="1">Belongs to the thioesterase PaaI family.</text>
</comment>
<dbReference type="InterPro" id="IPR006683">
    <property type="entry name" value="Thioestr_dom"/>
</dbReference>